<dbReference type="PANTHER" id="PTHR30589:SF0">
    <property type="entry name" value="PHOSPHATIDYLGLYCEROL--PROLIPOPROTEIN DIACYLGLYCERYL TRANSFERASE"/>
    <property type="match status" value="1"/>
</dbReference>
<evidence type="ECO:0000256" key="3">
    <source>
        <dbReference type="ARBA" id="ARBA00022679"/>
    </source>
</evidence>
<feature type="transmembrane region" description="Helical" evidence="7">
    <location>
        <begin position="359"/>
        <end position="377"/>
    </location>
</feature>
<name>A0ABX0XEA7_9BACT</name>
<dbReference type="EMBL" id="JAATJH010000005">
    <property type="protein sequence ID" value="NJC27552.1"/>
    <property type="molecule type" value="Genomic_DNA"/>
</dbReference>
<feature type="transmembrane region" description="Helical" evidence="7">
    <location>
        <begin position="190"/>
        <end position="207"/>
    </location>
</feature>
<dbReference type="PANTHER" id="PTHR30589">
    <property type="entry name" value="PROLIPOPROTEIN DIACYLGLYCERYL TRANSFERASE"/>
    <property type="match status" value="1"/>
</dbReference>
<feature type="transmembrane region" description="Helical" evidence="7">
    <location>
        <begin position="70"/>
        <end position="91"/>
    </location>
</feature>
<dbReference type="GO" id="GO:0016740">
    <property type="term" value="F:transferase activity"/>
    <property type="evidence" value="ECO:0007669"/>
    <property type="project" value="UniProtKB-KW"/>
</dbReference>
<dbReference type="EC" id="2.-.-.-" evidence="8"/>
<dbReference type="RefSeq" id="WP_168038748.1">
    <property type="nucleotide sequence ID" value="NZ_JAATJH010000005.1"/>
</dbReference>
<keyword evidence="9" id="KW-1185">Reference proteome</keyword>
<gene>
    <name evidence="8" type="ORF">GGR27_003069</name>
</gene>
<evidence type="ECO:0000313" key="8">
    <source>
        <dbReference type="EMBL" id="NJC27552.1"/>
    </source>
</evidence>
<comment type="caution">
    <text evidence="8">The sequence shown here is derived from an EMBL/GenBank/DDBJ whole genome shotgun (WGS) entry which is preliminary data.</text>
</comment>
<keyword evidence="6 7" id="KW-0472">Membrane</keyword>
<dbReference type="Pfam" id="PF01790">
    <property type="entry name" value="LGT"/>
    <property type="match status" value="1"/>
</dbReference>
<evidence type="ECO:0000313" key="9">
    <source>
        <dbReference type="Proteomes" id="UP000770785"/>
    </source>
</evidence>
<feature type="transmembrane region" description="Helical" evidence="7">
    <location>
        <begin position="111"/>
        <end position="128"/>
    </location>
</feature>
<evidence type="ECO:0000256" key="5">
    <source>
        <dbReference type="ARBA" id="ARBA00022989"/>
    </source>
</evidence>
<reference evidence="8 9" key="1">
    <citation type="submission" date="2020-03" db="EMBL/GenBank/DDBJ databases">
        <title>Genomic Encyclopedia of Type Strains, Phase IV (KMG-IV): sequencing the most valuable type-strain genomes for metagenomic binning, comparative biology and taxonomic classification.</title>
        <authorList>
            <person name="Goeker M."/>
        </authorList>
    </citation>
    <scope>NUCLEOTIDE SEQUENCE [LARGE SCALE GENOMIC DNA]</scope>
    <source>
        <strain evidence="8 9">DSM 105096</strain>
    </source>
</reference>
<proteinExistence type="inferred from homology"/>
<evidence type="ECO:0000256" key="1">
    <source>
        <dbReference type="ARBA" id="ARBA00007150"/>
    </source>
</evidence>
<keyword evidence="5 7" id="KW-1133">Transmembrane helix</keyword>
<feature type="transmembrane region" description="Helical" evidence="7">
    <location>
        <begin position="214"/>
        <end position="232"/>
    </location>
</feature>
<feature type="transmembrane region" description="Helical" evidence="7">
    <location>
        <begin position="320"/>
        <end position="339"/>
    </location>
</feature>
<evidence type="ECO:0000256" key="4">
    <source>
        <dbReference type="ARBA" id="ARBA00022692"/>
    </source>
</evidence>
<keyword evidence="2" id="KW-1003">Cell membrane</keyword>
<dbReference type="InterPro" id="IPR001640">
    <property type="entry name" value="Lgt"/>
</dbReference>
<evidence type="ECO:0000256" key="2">
    <source>
        <dbReference type="ARBA" id="ARBA00022475"/>
    </source>
</evidence>
<organism evidence="8 9">
    <name type="scientific">Neolewinella antarctica</name>
    <dbReference type="NCBI Taxonomy" id="442734"/>
    <lineage>
        <taxon>Bacteria</taxon>
        <taxon>Pseudomonadati</taxon>
        <taxon>Bacteroidota</taxon>
        <taxon>Saprospiria</taxon>
        <taxon>Saprospirales</taxon>
        <taxon>Lewinellaceae</taxon>
        <taxon>Neolewinella</taxon>
    </lineage>
</organism>
<accession>A0ABX0XEA7</accession>
<comment type="similarity">
    <text evidence="1">Belongs to the Lgt family.</text>
</comment>
<feature type="transmembrane region" description="Helical" evidence="7">
    <location>
        <begin position="20"/>
        <end position="42"/>
    </location>
</feature>
<protein>
    <submittedName>
        <fullName evidence="8">Phosphatidylglycerol:prolipoprotein diacylglycerol transferase</fullName>
        <ecNumber evidence="8">2.-.-.-</ecNumber>
    </submittedName>
</protein>
<keyword evidence="3 8" id="KW-0808">Transferase</keyword>
<evidence type="ECO:0000256" key="7">
    <source>
        <dbReference type="SAM" id="Phobius"/>
    </source>
</evidence>
<feature type="transmembrane region" description="Helical" evidence="7">
    <location>
        <begin position="296"/>
        <end position="313"/>
    </location>
</feature>
<sequence>MYPDLSYVFHALLGTEPDNILSVFKTFGFFLLLAFLAAAALLKHDLRRRERIGQLKGKVVERMPGGTVTVWDYVFNGIFGFVLGYKIPFVVSNLGRFREDAGSVLLTSNGWWWTGLLGGALFAGYYYYLGTKQQASGMQKYTVYPSDRVGPITMVAALGGILGAKFFAIIEYLPRFFNDPIGVLLSGDGLAIYGGLIGGAAGVMLYARSHKIKVLPLADAVAPGLIVGYGVGRMGCQFSGDGDWGIVAGAQPDWWFLPDWAWSFTFPHNVLNRGVPIPGCTFEFCTELPQGVYPTSIYEVIMAFTIGAALWALRKRLTNLPGLLFCVYLFLNGVERFFIEFIRVNDRYDVLGFALSQAQLIAVGFMVSGALLGYLAWRRGTVVN</sequence>
<keyword evidence="4 7" id="KW-0812">Transmembrane</keyword>
<feature type="transmembrane region" description="Helical" evidence="7">
    <location>
        <begin position="149"/>
        <end position="170"/>
    </location>
</feature>
<evidence type="ECO:0000256" key="6">
    <source>
        <dbReference type="ARBA" id="ARBA00023136"/>
    </source>
</evidence>
<dbReference type="Proteomes" id="UP000770785">
    <property type="component" value="Unassembled WGS sequence"/>
</dbReference>